<dbReference type="InterPro" id="IPR012341">
    <property type="entry name" value="6hp_glycosidase-like_sf"/>
</dbReference>
<gene>
    <name evidence="3" type="ORF">CVT26_005873</name>
</gene>
<dbReference type="InterPro" id="IPR008928">
    <property type="entry name" value="6-hairpin_glycosidase_sf"/>
</dbReference>
<dbReference type="PANTHER" id="PTHR41814">
    <property type="entry name" value="EXPRESSED PROTEIN"/>
    <property type="match status" value="1"/>
</dbReference>
<dbReference type="Pfam" id="PF07470">
    <property type="entry name" value="Glyco_hydro_88"/>
    <property type="match status" value="1"/>
</dbReference>
<dbReference type="AlphaFoldDB" id="A0A409WBX3"/>
<evidence type="ECO:0000256" key="1">
    <source>
        <dbReference type="ARBA" id="ARBA00022801"/>
    </source>
</evidence>
<dbReference type="GO" id="GO:0016787">
    <property type="term" value="F:hydrolase activity"/>
    <property type="evidence" value="ECO:0007669"/>
    <property type="project" value="UniProtKB-KW"/>
</dbReference>
<dbReference type="SUPFAM" id="SSF48208">
    <property type="entry name" value="Six-hairpin glycosidases"/>
    <property type="match status" value="1"/>
</dbReference>
<dbReference type="GO" id="GO:0005975">
    <property type="term" value="P:carbohydrate metabolic process"/>
    <property type="evidence" value="ECO:0007669"/>
    <property type="project" value="InterPro"/>
</dbReference>
<keyword evidence="1" id="KW-0378">Hydrolase</keyword>
<evidence type="ECO:0000256" key="2">
    <source>
        <dbReference type="SAM" id="SignalP"/>
    </source>
</evidence>
<dbReference type="Proteomes" id="UP000284706">
    <property type="component" value="Unassembled WGS sequence"/>
</dbReference>
<evidence type="ECO:0008006" key="5">
    <source>
        <dbReference type="Google" id="ProtNLM"/>
    </source>
</evidence>
<dbReference type="EMBL" id="NHYE01005208">
    <property type="protein sequence ID" value="PPQ75979.1"/>
    <property type="molecule type" value="Genomic_DNA"/>
</dbReference>
<dbReference type="InParanoid" id="A0A409WBX3"/>
<reference evidence="3 4" key="1">
    <citation type="journal article" date="2018" name="Evol. Lett.">
        <title>Horizontal gene cluster transfer increased hallucinogenic mushroom diversity.</title>
        <authorList>
            <person name="Reynolds H.T."/>
            <person name="Vijayakumar V."/>
            <person name="Gluck-Thaler E."/>
            <person name="Korotkin H.B."/>
            <person name="Matheny P.B."/>
            <person name="Slot J.C."/>
        </authorList>
    </citation>
    <scope>NUCLEOTIDE SEQUENCE [LARGE SCALE GENOMIC DNA]</scope>
    <source>
        <strain evidence="3 4">SRW20</strain>
    </source>
</reference>
<dbReference type="Gene3D" id="1.50.10.10">
    <property type="match status" value="1"/>
</dbReference>
<sequence length="430" mass="45428">MPRRLLKWSITTTLLLISETSASNVQRATSTSNPIPFSPGFDVQAVLALATSLPSHSWEYGTASEALLELFDAPHAVFGSDPFPVPTIQPSNSPSLTYAKEKIVIADPPNGLDDGDGAVGDPASLGVSAVLLGQTIPSYLQAAANEASYVINDAPKWPNGAISHRAQYAELWADFVYMAPPFLAYFGVATQNVTALRVAVEQCQLYSQALTANTTTGTATPPSSHSASAQGLWIHILGPASPDPGLWSTGNAWAAAGTMRVLATLVKAPSSLFTGKGGLPNEAWRQQSIVSLVRVISAILDGAIRQQRDQGLLRNYLDDPSWFGETSGSTLLASVAYRLSTLSLAHGSFAAQLARVNVHGYINFAESIRRTLGSSGHISSNGTATPAINPLNWGDHTPFTSGSPEGQNFVILLYAAWRDCVKAGVPGCRA</sequence>
<comment type="caution">
    <text evidence="3">The sequence shown here is derived from an EMBL/GenBank/DDBJ whole genome shotgun (WGS) entry which is preliminary data.</text>
</comment>
<organism evidence="3 4">
    <name type="scientific">Gymnopilus dilepis</name>
    <dbReference type="NCBI Taxonomy" id="231916"/>
    <lineage>
        <taxon>Eukaryota</taxon>
        <taxon>Fungi</taxon>
        <taxon>Dikarya</taxon>
        <taxon>Basidiomycota</taxon>
        <taxon>Agaricomycotina</taxon>
        <taxon>Agaricomycetes</taxon>
        <taxon>Agaricomycetidae</taxon>
        <taxon>Agaricales</taxon>
        <taxon>Agaricineae</taxon>
        <taxon>Hymenogastraceae</taxon>
        <taxon>Gymnopilus</taxon>
    </lineage>
</organism>
<evidence type="ECO:0000313" key="4">
    <source>
        <dbReference type="Proteomes" id="UP000284706"/>
    </source>
</evidence>
<protein>
    <recommendedName>
        <fullName evidence="5">Six-hairpin glycosidase</fullName>
    </recommendedName>
</protein>
<dbReference type="OrthoDB" id="4138492at2759"/>
<name>A0A409WBX3_9AGAR</name>
<feature type="signal peptide" evidence="2">
    <location>
        <begin position="1"/>
        <end position="22"/>
    </location>
</feature>
<dbReference type="InterPro" id="IPR010905">
    <property type="entry name" value="Glyco_hydro_88"/>
</dbReference>
<accession>A0A409WBX3</accession>
<keyword evidence="2" id="KW-0732">Signal</keyword>
<dbReference type="PANTHER" id="PTHR41814:SF1">
    <property type="entry name" value="CELLULASE"/>
    <property type="match status" value="1"/>
</dbReference>
<feature type="chain" id="PRO_5018975599" description="Six-hairpin glycosidase" evidence="2">
    <location>
        <begin position="23"/>
        <end position="430"/>
    </location>
</feature>
<proteinExistence type="predicted"/>
<evidence type="ECO:0000313" key="3">
    <source>
        <dbReference type="EMBL" id="PPQ75979.1"/>
    </source>
</evidence>
<keyword evidence="4" id="KW-1185">Reference proteome</keyword>